<evidence type="ECO:0000256" key="8">
    <source>
        <dbReference type="ARBA" id="ARBA00022824"/>
    </source>
</evidence>
<comment type="function">
    <text evidence="1 12">Subunit of the oligosaccharyl transferase (OST) complex that catalyzes the initial transfer of a defined glycan (Glc(3)Man(9)GlcNAc(2) in eukaryotes) from the lipid carrier dolichol-pyrophosphate to an asparagine residue within an Asn-X-Ser/Thr consensus motif in nascent polypeptide chains, the first step in protein N-glycosylation. N-glycosylation occurs cotranslationally and the complex associates with the Sec61 complex at the channel-forming translocon complex that mediates protein translocation across the endoplasmic reticulum (ER). All subunits are required for a maximal enzyme activity.</text>
</comment>
<evidence type="ECO:0000256" key="6">
    <source>
        <dbReference type="ARBA" id="ARBA00022692"/>
    </source>
</evidence>
<evidence type="ECO:0000256" key="1">
    <source>
        <dbReference type="ARBA" id="ARBA00002791"/>
    </source>
</evidence>
<dbReference type="GO" id="GO:0018279">
    <property type="term" value="P:protein N-linked glycosylation via asparagine"/>
    <property type="evidence" value="ECO:0007669"/>
    <property type="project" value="TreeGrafter"/>
</dbReference>
<evidence type="ECO:0000313" key="13">
    <source>
        <dbReference type="Ensembl" id="ENSOCUP00000032525.1"/>
    </source>
</evidence>
<keyword evidence="10" id="KW-0472">Membrane</keyword>
<evidence type="ECO:0000256" key="12">
    <source>
        <dbReference type="RuleBase" id="RU361143"/>
    </source>
</evidence>
<dbReference type="EMBL" id="AAGW02056267">
    <property type="status" value="NOT_ANNOTATED_CDS"/>
    <property type="molecule type" value="Genomic_DNA"/>
</dbReference>
<comment type="pathway">
    <text evidence="3 12">Protein modification; protein glycosylation.</text>
</comment>
<evidence type="ECO:0000256" key="5">
    <source>
        <dbReference type="ARBA" id="ARBA00017611"/>
    </source>
</evidence>
<evidence type="ECO:0000256" key="9">
    <source>
        <dbReference type="ARBA" id="ARBA00022989"/>
    </source>
</evidence>
<dbReference type="EMBL" id="AAGW02056269">
    <property type="status" value="NOT_ANNOTATED_CDS"/>
    <property type="molecule type" value="Genomic_DNA"/>
</dbReference>
<evidence type="ECO:0000313" key="14">
    <source>
        <dbReference type="Proteomes" id="UP000001811"/>
    </source>
</evidence>
<keyword evidence="8 12" id="KW-0256">Endoplasmic reticulum</keyword>
<evidence type="ECO:0000256" key="3">
    <source>
        <dbReference type="ARBA" id="ARBA00004922"/>
    </source>
</evidence>
<dbReference type="Proteomes" id="UP000001811">
    <property type="component" value="Chromosome 9"/>
</dbReference>
<dbReference type="GeneTree" id="ENSGT00390000009630"/>
<dbReference type="EMBL" id="AAGW02056268">
    <property type="status" value="NOT_ANNOTATED_CDS"/>
    <property type="molecule type" value="Genomic_DNA"/>
</dbReference>
<keyword evidence="6" id="KW-0812">Transmembrane</keyword>
<keyword evidence="9" id="KW-1133">Transmembrane helix</keyword>
<dbReference type="Pfam" id="PF04597">
    <property type="entry name" value="Ribophorin_I"/>
    <property type="match status" value="1"/>
</dbReference>
<dbReference type="InterPro" id="IPR007676">
    <property type="entry name" value="Ribophorin_I"/>
</dbReference>
<dbReference type="UniPathway" id="UPA00378"/>
<name>A0A5F9CFW2_RABIT</name>
<dbReference type="PANTHER" id="PTHR21049">
    <property type="entry name" value="RIBOPHORIN I"/>
    <property type="match status" value="1"/>
</dbReference>
<reference evidence="13" key="3">
    <citation type="submission" date="2025-09" db="UniProtKB">
        <authorList>
            <consortium name="Ensembl"/>
        </authorList>
    </citation>
    <scope>IDENTIFICATION</scope>
    <source>
        <strain evidence="13">Thorbecke</strain>
    </source>
</reference>
<reference evidence="13" key="2">
    <citation type="submission" date="2025-08" db="UniProtKB">
        <authorList>
            <consortium name="Ensembl"/>
        </authorList>
    </citation>
    <scope>IDENTIFICATION</scope>
    <source>
        <strain evidence="13">Thorbecke</strain>
    </source>
</reference>
<feature type="signal peptide" evidence="12">
    <location>
        <begin position="1"/>
        <end position="24"/>
    </location>
</feature>
<keyword evidence="7 12" id="KW-0732">Signal</keyword>
<evidence type="ECO:0000256" key="7">
    <source>
        <dbReference type="ARBA" id="ARBA00022729"/>
    </source>
</evidence>
<accession>A0A5F9CFW2</accession>
<evidence type="ECO:0000256" key="2">
    <source>
        <dbReference type="ARBA" id="ARBA00004115"/>
    </source>
</evidence>
<dbReference type="Bgee" id="ENSOCUG00000008171">
    <property type="expression patterns" value="Expressed in uterus and 15 other cell types or tissues"/>
</dbReference>
<protein>
    <recommendedName>
        <fullName evidence="5 12">Dolichyl-diphosphooligosaccharide--protein glycosyltransferase subunit 1</fullName>
    </recommendedName>
</protein>
<evidence type="ECO:0000256" key="10">
    <source>
        <dbReference type="ARBA" id="ARBA00023136"/>
    </source>
</evidence>
<organism evidence="13 14">
    <name type="scientific">Oryctolagus cuniculus</name>
    <name type="common">Rabbit</name>
    <dbReference type="NCBI Taxonomy" id="9986"/>
    <lineage>
        <taxon>Eukaryota</taxon>
        <taxon>Metazoa</taxon>
        <taxon>Chordata</taxon>
        <taxon>Craniata</taxon>
        <taxon>Vertebrata</taxon>
        <taxon>Euteleostomi</taxon>
        <taxon>Mammalia</taxon>
        <taxon>Eutheria</taxon>
        <taxon>Euarchontoglires</taxon>
        <taxon>Glires</taxon>
        <taxon>Lagomorpha</taxon>
        <taxon>Leporidae</taxon>
        <taxon>Oryctolagus</taxon>
    </lineage>
</organism>
<keyword evidence="14" id="KW-1185">Reference proteome</keyword>
<dbReference type="AlphaFoldDB" id="A0A5F9CFW2"/>
<sequence length="567" mass="63913">MEAPVACLFLFLVLGAWAPAPGSASSEPPPLVNEDVKRTVDLSSHLAKVTAEIVLAHPGGGSSSRATSFLLALEPELEARLAHLGVQVKGEDEEENNLEVRETKIKGRSGRFFTVKLPVALDPGTKLSVIVETVYTHVLQPYPTQITQSEKQFVVFEGNHYFYSPYPTKTQTMRVKLASRNVESYTKLGNPTRSEDLLDYGPFRDVPAYSQDAFKVHYENNSPFLTITSMTRVIEVSHWGNIAVEENVDLKHTGAVLKGPFSRYDYQRQPDSGISSIRSFKTILPAAAQDVYYRDEIGNVSTSHLLILDDSVEMEIRPRFPLFGGWKTHYIVGYNLPSYEYLYNLGDQYALKMRFVDHVFDEQVIDSLTVKIILPEGAKNIQVDSPYEISRAPDELHYTYLDTFGRPVIVAYKKNLVEQHIQDIVDPAAEARMKVACITEQVLTLVNKRIGLYRHFDETINRYKQSRDVSTLNSGKKSLETEHKALTSEIALLQSRLKTEGSDLCDRVSEMQKLDVQVKELVLKSAVEAERLVAGKLKKDTYIENEKLISGKRQELVTKIDHILDAL</sequence>
<proteinExistence type="inferred from homology"/>
<evidence type="ECO:0000256" key="11">
    <source>
        <dbReference type="ARBA" id="ARBA00046898"/>
    </source>
</evidence>
<feature type="chain" id="PRO_5023973123" description="Dolichyl-diphosphooligosaccharide--protein glycosyltransferase subunit 1" evidence="12">
    <location>
        <begin position="25"/>
        <end position="567"/>
    </location>
</feature>
<dbReference type="GO" id="GO:0008250">
    <property type="term" value="C:oligosaccharyltransferase complex"/>
    <property type="evidence" value="ECO:0007669"/>
    <property type="project" value="UniProtKB-UniRule"/>
</dbReference>
<comment type="similarity">
    <text evidence="4 12">Belongs to the OST1 family.</text>
</comment>
<dbReference type="PANTHER" id="PTHR21049:SF0">
    <property type="entry name" value="DOLICHYL-DIPHOSPHOOLIGOSACCHARIDE--PROTEIN GLYCOSYLTRANSFERASE SUBUNIT 1"/>
    <property type="match status" value="1"/>
</dbReference>
<comment type="subcellular location">
    <subcellularLocation>
        <location evidence="2 12">Endoplasmic reticulum membrane</location>
        <topology evidence="2 12">Single-pass type I membrane protein</topology>
    </subcellularLocation>
</comment>
<gene>
    <name evidence="13" type="primary">RPN1</name>
</gene>
<dbReference type="EMBL" id="AAGW02056270">
    <property type="status" value="NOT_ANNOTATED_CDS"/>
    <property type="molecule type" value="Genomic_DNA"/>
</dbReference>
<comment type="subunit">
    <text evidence="11">Component of the oligosaccharyltransferase (OST) complex. OST exists in two different complex forms which contain common core subunits RPN1, RPN2, OST48, OST4, DAD1 and TMEM258, either STT3A or STT3B as catalytic subunits, and form-specific accessory subunits. STT3A complex assembly occurs through the formation of 3 subcomplexes. Subcomplex 1 contains RPN1 and TMEM258, subcomplex 2 contains the STT3A-specific subunits STT3A, DC2/OSTC, and KCP2 as well as the core subunit OST4, and subcomplex 3 contains RPN2, DAD1, and OST48. The STT3A complex can form stable complexes with the Sec61 complex or with both the Sec61 and TRAP complexes. Interacts with TMEM35A/NACHO.</text>
</comment>
<dbReference type="Ensembl" id="ENSOCUT00000059898.1">
    <property type="protein sequence ID" value="ENSOCUP00000032525.1"/>
    <property type="gene ID" value="ENSOCUG00000008171.4"/>
</dbReference>
<reference evidence="13 14" key="1">
    <citation type="journal article" date="2011" name="Nature">
        <title>A high-resolution map of human evolutionary constraint using 29 mammals.</title>
        <authorList>
            <person name="Lindblad-Toh K."/>
            <person name="Garber M."/>
            <person name="Zuk O."/>
            <person name="Lin M.F."/>
            <person name="Parker B.J."/>
            <person name="Washietl S."/>
            <person name="Kheradpour P."/>
            <person name="Ernst J."/>
            <person name="Jordan G."/>
            <person name="Mauceli E."/>
            <person name="Ward L.D."/>
            <person name="Lowe C.B."/>
            <person name="Holloway A.K."/>
            <person name="Clamp M."/>
            <person name="Gnerre S."/>
            <person name="Alfoldi J."/>
            <person name="Beal K."/>
            <person name="Chang J."/>
            <person name="Clawson H."/>
            <person name="Cuff J."/>
            <person name="Di Palma F."/>
            <person name="Fitzgerald S."/>
            <person name="Flicek P."/>
            <person name="Guttman M."/>
            <person name="Hubisz M.J."/>
            <person name="Jaffe D.B."/>
            <person name="Jungreis I."/>
            <person name="Kent W.J."/>
            <person name="Kostka D."/>
            <person name="Lara M."/>
            <person name="Martins A.L."/>
            <person name="Massingham T."/>
            <person name="Moltke I."/>
            <person name="Raney B.J."/>
            <person name="Rasmussen M.D."/>
            <person name="Robinson J."/>
            <person name="Stark A."/>
            <person name="Vilella A.J."/>
            <person name="Wen J."/>
            <person name="Xie X."/>
            <person name="Zody M.C."/>
            <person name="Baldwin J."/>
            <person name="Bloom T."/>
            <person name="Chin C.W."/>
            <person name="Heiman D."/>
            <person name="Nicol R."/>
            <person name="Nusbaum C."/>
            <person name="Young S."/>
            <person name="Wilkinson J."/>
            <person name="Worley K.C."/>
            <person name="Kovar C.L."/>
            <person name="Muzny D.M."/>
            <person name="Gibbs R.A."/>
            <person name="Cree A."/>
            <person name="Dihn H.H."/>
            <person name="Fowler G."/>
            <person name="Jhangiani S."/>
            <person name="Joshi V."/>
            <person name="Lee S."/>
            <person name="Lewis L.R."/>
            <person name="Nazareth L.V."/>
            <person name="Okwuonu G."/>
            <person name="Santibanez J."/>
            <person name="Warren W.C."/>
            <person name="Mardis E.R."/>
            <person name="Weinstock G.M."/>
            <person name="Wilson R.K."/>
            <person name="Delehaunty K."/>
            <person name="Dooling D."/>
            <person name="Fronik C."/>
            <person name="Fulton L."/>
            <person name="Fulton B."/>
            <person name="Graves T."/>
            <person name="Minx P."/>
            <person name="Sodergren E."/>
            <person name="Birney E."/>
            <person name="Margulies E.H."/>
            <person name="Herrero J."/>
            <person name="Green E.D."/>
            <person name="Haussler D."/>
            <person name="Siepel A."/>
            <person name="Goldman N."/>
            <person name="Pollard K.S."/>
            <person name="Pedersen J.S."/>
            <person name="Lander E.S."/>
            <person name="Kellis M."/>
        </authorList>
    </citation>
    <scope>NUCLEOTIDE SEQUENCE [LARGE SCALE GENOMIC DNA]</scope>
    <source>
        <strain evidence="13 14">Thorbecke inbred</strain>
    </source>
</reference>
<evidence type="ECO:0000256" key="4">
    <source>
        <dbReference type="ARBA" id="ARBA00008905"/>
    </source>
</evidence>